<accession>A0A0C2Y6G5</accession>
<proteinExistence type="predicted"/>
<name>A0A0C2Y6G5_HEBCY</name>
<dbReference type="SUPFAM" id="SSF81383">
    <property type="entry name" value="F-box domain"/>
    <property type="match status" value="1"/>
</dbReference>
<evidence type="ECO:0000313" key="3">
    <source>
        <dbReference type="Proteomes" id="UP000053424"/>
    </source>
</evidence>
<dbReference type="HOGENOM" id="CLU_062055_0_0_1"/>
<dbReference type="AlphaFoldDB" id="A0A0C2Y6G5"/>
<dbReference type="Proteomes" id="UP000053424">
    <property type="component" value="Unassembled WGS sequence"/>
</dbReference>
<organism evidence="2 3">
    <name type="scientific">Hebeloma cylindrosporum</name>
    <dbReference type="NCBI Taxonomy" id="76867"/>
    <lineage>
        <taxon>Eukaryota</taxon>
        <taxon>Fungi</taxon>
        <taxon>Dikarya</taxon>
        <taxon>Basidiomycota</taxon>
        <taxon>Agaricomycotina</taxon>
        <taxon>Agaricomycetes</taxon>
        <taxon>Agaricomycetidae</taxon>
        <taxon>Agaricales</taxon>
        <taxon>Agaricineae</taxon>
        <taxon>Hymenogastraceae</taxon>
        <taxon>Hebeloma</taxon>
    </lineage>
</organism>
<reference evidence="2 3" key="1">
    <citation type="submission" date="2014-04" db="EMBL/GenBank/DDBJ databases">
        <authorList>
            <consortium name="DOE Joint Genome Institute"/>
            <person name="Kuo A."/>
            <person name="Gay G."/>
            <person name="Dore J."/>
            <person name="Kohler A."/>
            <person name="Nagy L.G."/>
            <person name="Floudas D."/>
            <person name="Copeland A."/>
            <person name="Barry K.W."/>
            <person name="Cichocki N."/>
            <person name="Veneault-Fourrey C."/>
            <person name="LaButti K."/>
            <person name="Lindquist E.A."/>
            <person name="Lipzen A."/>
            <person name="Lundell T."/>
            <person name="Morin E."/>
            <person name="Murat C."/>
            <person name="Sun H."/>
            <person name="Tunlid A."/>
            <person name="Henrissat B."/>
            <person name="Grigoriev I.V."/>
            <person name="Hibbett D.S."/>
            <person name="Martin F."/>
            <person name="Nordberg H.P."/>
            <person name="Cantor M.N."/>
            <person name="Hua S.X."/>
        </authorList>
    </citation>
    <scope>NUCLEOTIDE SEQUENCE [LARGE SCALE GENOMIC DNA]</scope>
    <source>
        <strain evidence="3">h7</strain>
    </source>
</reference>
<feature type="domain" description="F-box" evidence="1">
    <location>
        <begin position="1"/>
        <end position="34"/>
    </location>
</feature>
<dbReference type="InterPro" id="IPR036047">
    <property type="entry name" value="F-box-like_dom_sf"/>
</dbReference>
<dbReference type="OrthoDB" id="2885124at2759"/>
<sequence length="295" mass="33550">MILEELDWRDVLRVRKVCKALQEVSKTRSIWLKLCRPHLSPTATAPQALHLERPIKLYMSHDLELLFLQFKSADIGWRTDANGPARRREVETTCPAQCIHLVEGGRWLLVASETGRIACFDLDAPTPTESILVPDQFNPFLRDEFDPFAEIQVIMAIDRDYDSEFLVFNLAISFTVMTSPPPDPKAQSVQIWRMELALDDQQRGVGLTAKLLGSFPLENYIDGIFGLSIRGPHVAISLLAPRHTDSHLTFIIDWKQADGDQKNYPRRLIHPPYGKEPLSISFLATNYSLLLFKVS</sequence>
<dbReference type="Gene3D" id="1.20.1280.50">
    <property type="match status" value="1"/>
</dbReference>
<dbReference type="InterPro" id="IPR001810">
    <property type="entry name" value="F-box_dom"/>
</dbReference>
<dbReference type="PROSITE" id="PS50181">
    <property type="entry name" value="FBOX"/>
    <property type="match status" value="1"/>
</dbReference>
<evidence type="ECO:0000259" key="1">
    <source>
        <dbReference type="PROSITE" id="PS50181"/>
    </source>
</evidence>
<protein>
    <recommendedName>
        <fullName evidence="1">F-box domain-containing protein</fullName>
    </recommendedName>
</protein>
<keyword evidence="3" id="KW-1185">Reference proteome</keyword>
<gene>
    <name evidence="2" type="ORF">M413DRAFT_285660</name>
</gene>
<reference evidence="3" key="2">
    <citation type="submission" date="2015-01" db="EMBL/GenBank/DDBJ databases">
        <title>Evolutionary Origins and Diversification of the Mycorrhizal Mutualists.</title>
        <authorList>
            <consortium name="DOE Joint Genome Institute"/>
            <consortium name="Mycorrhizal Genomics Consortium"/>
            <person name="Kohler A."/>
            <person name="Kuo A."/>
            <person name="Nagy L.G."/>
            <person name="Floudas D."/>
            <person name="Copeland A."/>
            <person name="Barry K.W."/>
            <person name="Cichocki N."/>
            <person name="Veneault-Fourrey C."/>
            <person name="LaButti K."/>
            <person name="Lindquist E.A."/>
            <person name="Lipzen A."/>
            <person name="Lundell T."/>
            <person name="Morin E."/>
            <person name="Murat C."/>
            <person name="Riley R."/>
            <person name="Ohm R."/>
            <person name="Sun H."/>
            <person name="Tunlid A."/>
            <person name="Henrissat B."/>
            <person name="Grigoriev I.V."/>
            <person name="Hibbett D.S."/>
            <person name="Martin F."/>
        </authorList>
    </citation>
    <scope>NUCLEOTIDE SEQUENCE [LARGE SCALE GENOMIC DNA]</scope>
    <source>
        <strain evidence="3">h7</strain>
    </source>
</reference>
<dbReference type="EMBL" id="KN831803">
    <property type="protein sequence ID" value="KIM36612.1"/>
    <property type="molecule type" value="Genomic_DNA"/>
</dbReference>
<evidence type="ECO:0000313" key="2">
    <source>
        <dbReference type="EMBL" id="KIM36612.1"/>
    </source>
</evidence>